<keyword evidence="4" id="KW-1185">Reference proteome</keyword>
<evidence type="ECO:0000259" key="1">
    <source>
        <dbReference type="Pfam" id="PF02661"/>
    </source>
</evidence>
<organism evidence="3 4">
    <name type="scientific">Modestobacter versicolor</name>
    <dbReference type="NCBI Taxonomy" id="429133"/>
    <lineage>
        <taxon>Bacteria</taxon>
        <taxon>Bacillati</taxon>
        <taxon>Actinomycetota</taxon>
        <taxon>Actinomycetes</taxon>
        <taxon>Geodermatophilales</taxon>
        <taxon>Geodermatophilaceae</taxon>
        <taxon>Modestobacter</taxon>
    </lineage>
</organism>
<reference evidence="2 5" key="2">
    <citation type="submission" date="2020-08" db="EMBL/GenBank/DDBJ databases">
        <title>Sequencing the genomes of 1000 actinobacteria strains.</title>
        <authorList>
            <person name="Klenk H.-P."/>
        </authorList>
    </citation>
    <scope>NUCLEOTIDE SEQUENCE [LARGE SCALE GENOMIC DNA]</scope>
    <source>
        <strain evidence="2 5">DSM 16678</strain>
    </source>
</reference>
<evidence type="ECO:0000313" key="2">
    <source>
        <dbReference type="EMBL" id="MBB3677591.1"/>
    </source>
</evidence>
<comment type="caution">
    <text evidence="3">The sequence shown here is derived from an EMBL/GenBank/DDBJ whole genome shotgun (WGS) entry which is preliminary data.</text>
</comment>
<gene>
    <name evidence="3" type="ORF">DMO24_16950</name>
    <name evidence="2" type="ORF">FHX36_003326</name>
</gene>
<dbReference type="Proteomes" id="UP000580718">
    <property type="component" value="Unassembled WGS sequence"/>
</dbReference>
<dbReference type="Gene3D" id="1.20.120.1870">
    <property type="entry name" value="Fic/DOC protein, Fido domain"/>
    <property type="match status" value="1"/>
</dbReference>
<dbReference type="AlphaFoldDB" id="A0A323V5J8"/>
<dbReference type="Proteomes" id="UP000247602">
    <property type="component" value="Unassembled WGS sequence"/>
</dbReference>
<dbReference type="OrthoDB" id="9802752at2"/>
<evidence type="ECO:0000313" key="4">
    <source>
        <dbReference type="Proteomes" id="UP000247602"/>
    </source>
</evidence>
<evidence type="ECO:0000313" key="3">
    <source>
        <dbReference type="EMBL" id="PZA20147.1"/>
    </source>
</evidence>
<protein>
    <submittedName>
        <fullName evidence="2">Death-on-curing protein</fullName>
    </submittedName>
    <submittedName>
        <fullName evidence="3">Type II toxin-antitoxin system death-on-curing family toxin</fullName>
    </submittedName>
</protein>
<name>A0A323V5J8_9ACTN</name>
<dbReference type="EMBL" id="JACIBU010000001">
    <property type="protein sequence ID" value="MBB3677591.1"/>
    <property type="molecule type" value="Genomic_DNA"/>
</dbReference>
<dbReference type="EMBL" id="QKNV01000217">
    <property type="protein sequence ID" value="PZA20147.1"/>
    <property type="molecule type" value="Genomic_DNA"/>
</dbReference>
<dbReference type="Pfam" id="PF02661">
    <property type="entry name" value="Fic"/>
    <property type="match status" value="1"/>
</dbReference>
<sequence>MAGLTPEDLVHVARRSVGDDVSVRDPGLLAAALARVEACVFGQEVYPTVREKAAALLHSLVTTAPLREGNRPFALATTLVFLAQHDEQLTLSDADAVAVVTAIVTGRLESVHEIALALEHGLG</sequence>
<dbReference type="InterPro" id="IPR053737">
    <property type="entry name" value="Type_II_TA_Toxin"/>
</dbReference>
<evidence type="ECO:0000313" key="5">
    <source>
        <dbReference type="Proteomes" id="UP000580718"/>
    </source>
</evidence>
<accession>A0A323V5J8</accession>
<dbReference type="RefSeq" id="WP_110553359.1">
    <property type="nucleotide sequence ID" value="NZ_JACIBU010000001.1"/>
</dbReference>
<proteinExistence type="predicted"/>
<reference evidence="3 4" key="1">
    <citation type="submission" date="2018-06" db="EMBL/GenBank/DDBJ databases">
        <title>Draft genome sequence of Modestobacter versicolor CP153-2.</title>
        <authorList>
            <person name="Gundlapally S.R."/>
        </authorList>
    </citation>
    <scope>NUCLEOTIDE SEQUENCE [LARGE SCALE GENOMIC DNA]</scope>
    <source>
        <strain evidence="3 4">CP153-2</strain>
    </source>
</reference>
<dbReference type="InterPro" id="IPR003812">
    <property type="entry name" value="Fido"/>
</dbReference>
<feature type="domain" description="Fido" evidence="1">
    <location>
        <begin position="5"/>
        <end position="82"/>
    </location>
</feature>